<dbReference type="KEGG" id="mrs:Murru_0433"/>
<evidence type="ECO:0000256" key="5">
    <source>
        <dbReference type="ARBA" id="ARBA00022777"/>
    </source>
</evidence>
<dbReference type="Gene3D" id="3.30.450.20">
    <property type="entry name" value="PAS domain"/>
    <property type="match status" value="2"/>
</dbReference>
<dbReference type="Pfam" id="PF00512">
    <property type="entry name" value="HisKA"/>
    <property type="match status" value="1"/>
</dbReference>
<dbReference type="AlphaFoldDB" id="G2PRN8"/>
<dbReference type="InterPro" id="IPR036097">
    <property type="entry name" value="HisK_dim/P_sf"/>
</dbReference>
<evidence type="ECO:0000256" key="3">
    <source>
        <dbReference type="ARBA" id="ARBA00022553"/>
    </source>
</evidence>
<feature type="coiled-coil region" evidence="7">
    <location>
        <begin position="433"/>
        <end position="478"/>
    </location>
</feature>
<dbReference type="PANTHER" id="PTHR43711">
    <property type="entry name" value="TWO-COMPONENT HISTIDINE KINASE"/>
    <property type="match status" value="1"/>
</dbReference>
<keyword evidence="12" id="KW-1185">Reference proteome</keyword>
<dbReference type="InterPro" id="IPR001610">
    <property type="entry name" value="PAC"/>
</dbReference>
<dbReference type="SMART" id="SM00388">
    <property type="entry name" value="HisKA"/>
    <property type="match status" value="1"/>
</dbReference>
<dbReference type="NCBIfam" id="TIGR00229">
    <property type="entry name" value="sensory_box"/>
    <property type="match status" value="2"/>
</dbReference>
<dbReference type="Pfam" id="PF13426">
    <property type="entry name" value="PAS_9"/>
    <property type="match status" value="1"/>
</dbReference>
<dbReference type="CDD" id="cd00082">
    <property type="entry name" value="HisKA"/>
    <property type="match status" value="1"/>
</dbReference>
<dbReference type="Gene3D" id="3.30.565.10">
    <property type="entry name" value="Histidine kinase-like ATPase, C-terminal domain"/>
    <property type="match status" value="1"/>
</dbReference>
<reference evidence="12" key="1">
    <citation type="submission" date="2011-08" db="EMBL/GenBank/DDBJ databases">
        <title>The complete genome of Muricauda ruestringensis DSM 13258.</title>
        <authorList>
            <person name="Lucas S."/>
            <person name="Han J."/>
            <person name="Lapidus A."/>
            <person name="Bruce D."/>
            <person name="Goodwin L."/>
            <person name="Pitluck S."/>
            <person name="Peters L."/>
            <person name="Kyrpides N."/>
            <person name="Mavromatis K."/>
            <person name="Ivanova N."/>
            <person name="Ovchinnikova G."/>
            <person name="Teshima H."/>
            <person name="Detter J.C."/>
            <person name="Tapia R."/>
            <person name="Han C."/>
            <person name="Land M."/>
            <person name="Hauser L."/>
            <person name="Markowitz V."/>
            <person name="Cheng J.-F."/>
            <person name="Hugenholtz P."/>
            <person name="Woyke T."/>
            <person name="Wu D."/>
            <person name="Spring S."/>
            <person name="Schroeder M."/>
            <person name="Brambilla E."/>
            <person name="Klenk H.-P."/>
            <person name="Eisen J.A."/>
        </authorList>
    </citation>
    <scope>NUCLEOTIDE SEQUENCE [LARGE SCALE GENOMIC DNA]</scope>
    <source>
        <strain evidence="12">DSM 13258 / LMG 19739 / B1</strain>
    </source>
</reference>
<dbReference type="GO" id="GO:0000155">
    <property type="term" value="F:phosphorelay sensor kinase activity"/>
    <property type="evidence" value="ECO:0007669"/>
    <property type="project" value="InterPro"/>
</dbReference>
<reference evidence="11 12" key="2">
    <citation type="journal article" date="2012" name="Stand. Genomic Sci.">
        <title>Complete genome sequence of the facultatively anaerobic, appendaged bacterium Muricauda ruestringensis type strain (B1(T)).</title>
        <authorList>
            <person name="Huntemann M."/>
            <person name="Teshima H."/>
            <person name="Lapidus A."/>
            <person name="Nolan M."/>
            <person name="Lucas S."/>
            <person name="Hammon N."/>
            <person name="Deshpande S."/>
            <person name="Cheng J.F."/>
            <person name="Tapia R."/>
            <person name="Goodwin L.A."/>
            <person name="Pitluck S."/>
            <person name="Liolios K."/>
            <person name="Pagani I."/>
            <person name="Ivanova N."/>
            <person name="Mavromatis K."/>
            <person name="Mikhailova N."/>
            <person name="Pati A."/>
            <person name="Chen A."/>
            <person name="Palaniappan K."/>
            <person name="Land M."/>
            <person name="Hauser L."/>
            <person name="Pan C."/>
            <person name="Brambilla E.M."/>
            <person name="Rohde M."/>
            <person name="Spring S."/>
            <person name="Goker M."/>
            <person name="Detter J.C."/>
            <person name="Bristow J."/>
            <person name="Eisen J.A."/>
            <person name="Markowitz V."/>
            <person name="Hugenholtz P."/>
            <person name="Kyrpides N.C."/>
            <person name="Klenk H.P."/>
            <person name="Woyke T."/>
        </authorList>
    </citation>
    <scope>NUCLEOTIDE SEQUENCE [LARGE SCALE GENOMIC DNA]</scope>
    <source>
        <strain evidence="12">DSM 13258 / LMG 19739 / B1</strain>
    </source>
</reference>
<sequence>MKRRNSKEEKRSYPLFEGDRKLRTLVENLPGIVFRCKNDENRTMQYISDGCKWITGYWPEEFCKTGGITWTSLIHPMDGEDVWNRIQTAVAKKEKFQFEYRIMDKDGNVHWISETGVAVEKKEDTVFLEGYMQDITAQIMGGNINVIKERALEEVGNGIVISNAQLKQFPIIYVNKAFEKNTGYTSEEVIGKNCNFLQLDDRQQQEVQIIGEALSTQSPCHVEIRNYKKDGTLFWNELSITPVRDFHGETTHFIGIQNDVTERKNLEFLRKAKNDVLEMIIKKKPLPDIFDRIQGVLEQQMRIGTVAICLYDGSEQVIKRISGNKIHPTIAKAMDQILEATDSCPCVRAVQSKKKEGTANILDEPSWSKHEVALTKAGIKSISSTPILDADENVLGVLSIFYPDGFLSSPQKEDLVDEMAGLAGLSIEQDKVRKRLQMNQERLEARSKGLEKEVEQRNKDLEQILKELRVTNFELNVQITDAQNARKKIEVQEAMLLAIAQKFPKGALILVNEQMRISFVEGAELKFLQHQIRSNQKLSINDLNGFSVNSKPLLLTCIKQTLKGKHLSFEIEYQKRNYIVNTTPLFIENRRTSLALLVLFNISDRKRNEGKMLQNLIKERELSELKTQFISTASHEFRAPLSVILSSASLIEKLNAPDKGERRLAHLEKIKSNVRYLVNILNDFLSVTKLDEGETKASPEYFDLLHFSKSLVQKVKTSKKKGQSIILECEKAELETFLDPKLMHLVLSNLLNNAIKYSEEGQPITLKIEDSDHKVRIWVTDQGIGVPEDDQQHLFQRFFRAKNSVNIAGTGLGLHIVKTYVELMSGQIDFESKENHGSTFKLEFPKKH</sequence>
<evidence type="ECO:0000256" key="1">
    <source>
        <dbReference type="ARBA" id="ARBA00000085"/>
    </source>
</evidence>
<name>G2PRN8_ALLRU</name>
<dbReference type="InterPro" id="IPR035965">
    <property type="entry name" value="PAS-like_dom_sf"/>
</dbReference>
<dbReference type="eggNOG" id="COG2202">
    <property type="taxonomic scope" value="Bacteria"/>
</dbReference>
<dbReference type="eggNOG" id="COG2203">
    <property type="taxonomic scope" value="Bacteria"/>
</dbReference>
<keyword evidence="6" id="KW-0902">Two-component regulatory system</keyword>
<proteinExistence type="predicted"/>
<evidence type="ECO:0000313" key="12">
    <source>
        <dbReference type="Proteomes" id="UP000008908"/>
    </source>
</evidence>
<evidence type="ECO:0000256" key="7">
    <source>
        <dbReference type="SAM" id="Coils"/>
    </source>
</evidence>
<feature type="domain" description="PAS" evidence="9">
    <location>
        <begin position="149"/>
        <end position="217"/>
    </location>
</feature>
<dbReference type="Pfam" id="PF08447">
    <property type="entry name" value="PAS_3"/>
    <property type="match status" value="1"/>
</dbReference>
<dbReference type="InterPro" id="IPR004358">
    <property type="entry name" value="Sig_transdc_His_kin-like_C"/>
</dbReference>
<dbReference type="Gene3D" id="3.30.450.40">
    <property type="match status" value="1"/>
</dbReference>
<dbReference type="RefSeq" id="WP_014031770.1">
    <property type="nucleotide sequence ID" value="NC_015945.1"/>
</dbReference>
<dbReference type="InterPro" id="IPR000700">
    <property type="entry name" value="PAS-assoc_C"/>
</dbReference>
<dbReference type="InterPro" id="IPR050736">
    <property type="entry name" value="Sensor_HK_Regulatory"/>
</dbReference>
<dbReference type="PROSITE" id="PS50109">
    <property type="entry name" value="HIS_KIN"/>
    <property type="match status" value="1"/>
</dbReference>
<evidence type="ECO:0000256" key="2">
    <source>
        <dbReference type="ARBA" id="ARBA00012438"/>
    </source>
</evidence>
<dbReference type="SUPFAM" id="SSF55781">
    <property type="entry name" value="GAF domain-like"/>
    <property type="match status" value="1"/>
</dbReference>
<keyword evidence="3" id="KW-0597">Phosphoprotein</keyword>
<dbReference type="EC" id="2.7.13.3" evidence="2"/>
<dbReference type="PROSITE" id="PS50112">
    <property type="entry name" value="PAS"/>
    <property type="match status" value="2"/>
</dbReference>
<evidence type="ECO:0000259" key="8">
    <source>
        <dbReference type="PROSITE" id="PS50109"/>
    </source>
</evidence>
<dbReference type="HOGENOM" id="CLU_336112_0_0_10"/>
<dbReference type="SUPFAM" id="SSF55874">
    <property type="entry name" value="ATPase domain of HSP90 chaperone/DNA topoisomerase II/histidine kinase"/>
    <property type="match status" value="1"/>
</dbReference>
<evidence type="ECO:0000259" key="9">
    <source>
        <dbReference type="PROSITE" id="PS50112"/>
    </source>
</evidence>
<dbReference type="InterPro" id="IPR005467">
    <property type="entry name" value="His_kinase_dom"/>
</dbReference>
<keyword evidence="4" id="KW-0808">Transferase</keyword>
<dbReference type="eggNOG" id="COG2205">
    <property type="taxonomic scope" value="Bacteria"/>
</dbReference>
<dbReference type="SUPFAM" id="SSF47384">
    <property type="entry name" value="Homodimeric domain of signal transducing histidine kinase"/>
    <property type="match status" value="1"/>
</dbReference>
<dbReference type="FunFam" id="3.30.565.10:FF:000006">
    <property type="entry name" value="Sensor histidine kinase WalK"/>
    <property type="match status" value="1"/>
</dbReference>
<feature type="domain" description="PAC" evidence="10">
    <location>
        <begin position="220"/>
        <end position="272"/>
    </location>
</feature>
<organism evidence="11 12">
    <name type="scientific">Allomuricauda ruestringensis (strain DSM 13258 / CIP 107369 / LMG 19739 / B1)</name>
    <name type="common">Muricauda ruestringensis</name>
    <dbReference type="NCBI Taxonomy" id="886377"/>
    <lineage>
        <taxon>Bacteria</taxon>
        <taxon>Pseudomonadati</taxon>
        <taxon>Bacteroidota</taxon>
        <taxon>Flavobacteriia</taxon>
        <taxon>Flavobacteriales</taxon>
        <taxon>Flavobacteriaceae</taxon>
        <taxon>Flagellimonas</taxon>
    </lineage>
</organism>
<dbReference type="Proteomes" id="UP000008908">
    <property type="component" value="Chromosome"/>
</dbReference>
<dbReference type="PROSITE" id="PS50113">
    <property type="entry name" value="PAC"/>
    <property type="match status" value="1"/>
</dbReference>
<dbReference type="SMART" id="SM00065">
    <property type="entry name" value="GAF"/>
    <property type="match status" value="1"/>
</dbReference>
<dbReference type="STRING" id="886377.Murru_0433"/>
<feature type="domain" description="Histidine kinase" evidence="8">
    <location>
        <begin position="632"/>
        <end position="848"/>
    </location>
</feature>
<dbReference type="InterPro" id="IPR000014">
    <property type="entry name" value="PAS"/>
</dbReference>
<keyword evidence="7" id="KW-0175">Coiled coil</keyword>
<protein>
    <recommendedName>
        <fullName evidence="2">histidine kinase</fullName>
        <ecNumber evidence="2">2.7.13.3</ecNumber>
    </recommendedName>
</protein>
<comment type="catalytic activity">
    <reaction evidence="1">
        <text>ATP + protein L-histidine = ADP + protein N-phospho-L-histidine.</text>
        <dbReference type="EC" id="2.7.13.3"/>
    </reaction>
</comment>
<dbReference type="OrthoDB" id="9808408at2"/>
<accession>G2PRN8</accession>
<dbReference type="Pfam" id="PF02518">
    <property type="entry name" value="HATPase_c"/>
    <property type="match status" value="1"/>
</dbReference>
<evidence type="ECO:0000256" key="4">
    <source>
        <dbReference type="ARBA" id="ARBA00022679"/>
    </source>
</evidence>
<dbReference type="PRINTS" id="PR00344">
    <property type="entry name" value="BCTRLSENSOR"/>
</dbReference>
<gene>
    <name evidence="11" type="ordered locus">Murru_0433</name>
</gene>
<dbReference type="SMART" id="SM00091">
    <property type="entry name" value="PAS"/>
    <property type="match status" value="2"/>
</dbReference>
<dbReference type="SUPFAM" id="SSF55785">
    <property type="entry name" value="PYP-like sensor domain (PAS domain)"/>
    <property type="match status" value="2"/>
</dbReference>
<dbReference type="InterPro" id="IPR029016">
    <property type="entry name" value="GAF-like_dom_sf"/>
</dbReference>
<keyword evidence="5 11" id="KW-0418">Kinase</keyword>
<dbReference type="InterPro" id="IPR013655">
    <property type="entry name" value="PAS_fold_3"/>
</dbReference>
<evidence type="ECO:0000259" key="10">
    <source>
        <dbReference type="PROSITE" id="PS50113"/>
    </source>
</evidence>
<dbReference type="Pfam" id="PF01590">
    <property type="entry name" value="GAF"/>
    <property type="match status" value="1"/>
</dbReference>
<evidence type="ECO:0000256" key="6">
    <source>
        <dbReference type="ARBA" id="ARBA00023012"/>
    </source>
</evidence>
<dbReference type="EMBL" id="CP002999">
    <property type="protein sequence ID" value="AEM69487.1"/>
    <property type="molecule type" value="Genomic_DNA"/>
</dbReference>
<dbReference type="InterPro" id="IPR036890">
    <property type="entry name" value="HATPase_C_sf"/>
</dbReference>
<evidence type="ECO:0000313" key="11">
    <source>
        <dbReference type="EMBL" id="AEM69487.1"/>
    </source>
</evidence>
<feature type="domain" description="PAS" evidence="9">
    <location>
        <begin position="18"/>
        <end position="93"/>
    </location>
</feature>
<dbReference type="PANTHER" id="PTHR43711:SF26">
    <property type="entry name" value="SENSOR HISTIDINE KINASE RCSC"/>
    <property type="match status" value="1"/>
</dbReference>
<dbReference type="SMART" id="SM00387">
    <property type="entry name" value="HATPase_c"/>
    <property type="match status" value="1"/>
</dbReference>
<dbReference type="CDD" id="cd00130">
    <property type="entry name" value="PAS"/>
    <property type="match status" value="2"/>
</dbReference>
<dbReference type="InterPro" id="IPR003661">
    <property type="entry name" value="HisK_dim/P_dom"/>
</dbReference>
<dbReference type="InterPro" id="IPR003018">
    <property type="entry name" value="GAF"/>
</dbReference>
<dbReference type="InterPro" id="IPR003594">
    <property type="entry name" value="HATPase_dom"/>
</dbReference>
<dbReference type="SMART" id="SM00086">
    <property type="entry name" value="PAC"/>
    <property type="match status" value="2"/>
</dbReference>
<dbReference type="Gene3D" id="1.10.287.130">
    <property type="match status" value="1"/>
</dbReference>